<sequence>MSFFQLEGAPCLQHINYMFYKAFKYKSNELNKILALGDFFFLKILQEICIGEIELLWEDKASNQLFASLRLYFRPEQTPDGRSDDSG</sequence>
<comment type="caution">
    <text evidence="1">The sequence shown here is derived from an EMBL/GenBank/DDBJ whole genome shotgun (WGS) entry which is preliminary data.</text>
</comment>
<proteinExistence type="predicted"/>
<evidence type="ECO:0000313" key="2">
    <source>
        <dbReference type="Proteomes" id="UP001497497"/>
    </source>
</evidence>
<evidence type="ECO:0000313" key="1">
    <source>
        <dbReference type="EMBL" id="CAL1540541.1"/>
    </source>
</evidence>
<dbReference type="AlphaFoldDB" id="A0AAV2I1X1"/>
<accession>A0AAV2I1X1</accession>
<organism evidence="1 2">
    <name type="scientific">Lymnaea stagnalis</name>
    <name type="common">Great pond snail</name>
    <name type="synonym">Helix stagnalis</name>
    <dbReference type="NCBI Taxonomy" id="6523"/>
    <lineage>
        <taxon>Eukaryota</taxon>
        <taxon>Metazoa</taxon>
        <taxon>Spiralia</taxon>
        <taxon>Lophotrochozoa</taxon>
        <taxon>Mollusca</taxon>
        <taxon>Gastropoda</taxon>
        <taxon>Heterobranchia</taxon>
        <taxon>Euthyneura</taxon>
        <taxon>Panpulmonata</taxon>
        <taxon>Hygrophila</taxon>
        <taxon>Lymnaeoidea</taxon>
        <taxon>Lymnaeidae</taxon>
        <taxon>Lymnaea</taxon>
    </lineage>
</organism>
<keyword evidence="2" id="KW-1185">Reference proteome</keyword>
<feature type="non-terminal residue" evidence="1">
    <location>
        <position position="87"/>
    </location>
</feature>
<name>A0AAV2I1X1_LYMST</name>
<dbReference type="Proteomes" id="UP001497497">
    <property type="component" value="Unassembled WGS sequence"/>
</dbReference>
<reference evidence="1 2" key="1">
    <citation type="submission" date="2024-04" db="EMBL/GenBank/DDBJ databases">
        <authorList>
            <consortium name="Genoscope - CEA"/>
            <person name="William W."/>
        </authorList>
    </citation>
    <scope>NUCLEOTIDE SEQUENCE [LARGE SCALE GENOMIC DNA]</scope>
</reference>
<dbReference type="EMBL" id="CAXITT010000386">
    <property type="protein sequence ID" value="CAL1540541.1"/>
    <property type="molecule type" value="Genomic_DNA"/>
</dbReference>
<dbReference type="Gene3D" id="2.30.30.490">
    <property type="match status" value="1"/>
</dbReference>
<gene>
    <name evidence="1" type="ORF">GSLYS_00014190001</name>
</gene>
<protein>
    <submittedName>
        <fullName evidence="1">Uncharacterized protein</fullName>
    </submittedName>
</protein>
<dbReference type="InterPro" id="IPR043151">
    <property type="entry name" value="BAH_sf"/>
</dbReference>